<reference evidence="2" key="1">
    <citation type="submission" date="2023-04" db="EMBL/GenBank/DDBJ databases">
        <title>Phytophthora fragariaefolia NBRC 109709.</title>
        <authorList>
            <person name="Ichikawa N."/>
            <person name="Sato H."/>
            <person name="Tonouchi N."/>
        </authorList>
    </citation>
    <scope>NUCLEOTIDE SEQUENCE</scope>
    <source>
        <strain evidence="2">NBRC 109709</strain>
    </source>
</reference>
<evidence type="ECO:0000313" key="3">
    <source>
        <dbReference type="Proteomes" id="UP001165121"/>
    </source>
</evidence>
<gene>
    <name evidence="2" type="ORF">Pfra01_000753400</name>
</gene>
<comment type="caution">
    <text evidence="2">The sequence shown here is derived from an EMBL/GenBank/DDBJ whole genome shotgun (WGS) entry which is preliminary data.</text>
</comment>
<keyword evidence="3" id="KW-1185">Reference proteome</keyword>
<sequence length="374" mass="42075">MKVQGVQRNGLGLSRVRTGRTVPVVSVLARDRLGNSCLKLNPVWGDESWDWSSDLTASQYGTATAVVGGLLLAAKRCHFPIAWASQIWRRSWTKDGWQKTRKQGRTSGRSRCAGRGECGCAERSTSVVCDTGEYREPGSVARETKELGRQEERFVSREFTLYSTSCFILGSLLECVSWFAYQPLASTPIQRRNGPPKGTVRDTWWRSRVQFLAEEKPVSEVCSKSSVGYVRLKKEDSEEELSDIEEETVDEQSEDVSGRTAAGHGMEPRSRSVFEELWEEEEADELKEEEDKEEAGVKAEPETEVKTEHGEGTEPYEELGYYETEEVNETEPSREERSQYGPSAYLGYGGVYYAGPGYGQYGDYGGYIQPLEYE</sequence>
<dbReference type="Proteomes" id="UP001165121">
    <property type="component" value="Unassembled WGS sequence"/>
</dbReference>
<dbReference type="AlphaFoldDB" id="A0A9W6X5R8"/>
<dbReference type="EMBL" id="BSXT01000668">
    <property type="protein sequence ID" value="GMF32080.1"/>
    <property type="molecule type" value="Genomic_DNA"/>
</dbReference>
<feature type="compositionally biased region" description="Basic and acidic residues" evidence="1">
    <location>
        <begin position="294"/>
        <end position="312"/>
    </location>
</feature>
<proteinExistence type="predicted"/>
<feature type="compositionally biased region" description="Acidic residues" evidence="1">
    <location>
        <begin position="237"/>
        <end position="254"/>
    </location>
</feature>
<accession>A0A9W6X5R8</accession>
<evidence type="ECO:0000313" key="2">
    <source>
        <dbReference type="EMBL" id="GMF32080.1"/>
    </source>
</evidence>
<evidence type="ECO:0000256" key="1">
    <source>
        <dbReference type="SAM" id="MobiDB-lite"/>
    </source>
</evidence>
<feature type="compositionally biased region" description="Acidic residues" evidence="1">
    <location>
        <begin position="276"/>
        <end position="293"/>
    </location>
</feature>
<name>A0A9W6X5R8_9STRA</name>
<feature type="region of interest" description="Disordered" evidence="1">
    <location>
        <begin position="234"/>
        <end position="342"/>
    </location>
</feature>
<protein>
    <submittedName>
        <fullName evidence="2">Unnamed protein product</fullName>
    </submittedName>
</protein>
<organism evidence="2 3">
    <name type="scientific">Phytophthora fragariaefolia</name>
    <dbReference type="NCBI Taxonomy" id="1490495"/>
    <lineage>
        <taxon>Eukaryota</taxon>
        <taxon>Sar</taxon>
        <taxon>Stramenopiles</taxon>
        <taxon>Oomycota</taxon>
        <taxon>Peronosporomycetes</taxon>
        <taxon>Peronosporales</taxon>
        <taxon>Peronosporaceae</taxon>
        <taxon>Phytophthora</taxon>
    </lineage>
</organism>